<name>A0A554W657_9BURK</name>
<dbReference type="EMBL" id="VJNB01000009">
    <property type="protein sequence ID" value="TSE19056.1"/>
    <property type="molecule type" value="Genomic_DNA"/>
</dbReference>
<dbReference type="InterPro" id="IPR006839">
    <property type="entry name" value="DarP"/>
</dbReference>
<proteinExistence type="predicted"/>
<dbReference type="Gene3D" id="1.10.60.30">
    <property type="entry name" value="PSPTO4464-like domains"/>
    <property type="match status" value="2"/>
</dbReference>
<evidence type="ECO:0000256" key="3">
    <source>
        <dbReference type="ARBA" id="ARBA00022730"/>
    </source>
</evidence>
<keyword evidence="4" id="KW-0694">RNA-binding</keyword>
<dbReference type="OrthoDB" id="5293604at2"/>
<keyword evidence="1" id="KW-0963">Cytoplasm</keyword>
<organism evidence="5 6">
    <name type="scientific">Tepidimonas alkaliphilus</name>
    <dbReference type="NCBI Taxonomy" id="2588942"/>
    <lineage>
        <taxon>Bacteria</taxon>
        <taxon>Pseudomonadati</taxon>
        <taxon>Pseudomonadota</taxon>
        <taxon>Betaproteobacteria</taxon>
        <taxon>Burkholderiales</taxon>
        <taxon>Tepidimonas</taxon>
    </lineage>
</organism>
<evidence type="ECO:0000256" key="2">
    <source>
        <dbReference type="ARBA" id="ARBA00022517"/>
    </source>
</evidence>
<gene>
    <name evidence="5" type="ORF">Talka_01820</name>
</gene>
<evidence type="ECO:0000256" key="4">
    <source>
        <dbReference type="ARBA" id="ARBA00022884"/>
    </source>
</evidence>
<dbReference type="PANTHER" id="PTHR38101:SF1">
    <property type="entry name" value="UPF0307 PROTEIN YJGA"/>
    <property type="match status" value="1"/>
</dbReference>
<evidence type="ECO:0008006" key="7">
    <source>
        <dbReference type="Google" id="ProtNLM"/>
    </source>
</evidence>
<evidence type="ECO:0000256" key="1">
    <source>
        <dbReference type="ARBA" id="ARBA00022490"/>
    </source>
</evidence>
<evidence type="ECO:0000313" key="6">
    <source>
        <dbReference type="Proteomes" id="UP000315736"/>
    </source>
</evidence>
<comment type="caution">
    <text evidence="5">The sequence shown here is derived from an EMBL/GenBank/DDBJ whole genome shotgun (WGS) entry which is preliminary data.</text>
</comment>
<dbReference type="AlphaFoldDB" id="A0A554W657"/>
<dbReference type="SUPFAM" id="SSF158710">
    <property type="entry name" value="PSPTO4464-like"/>
    <property type="match status" value="1"/>
</dbReference>
<dbReference type="GO" id="GO:0042254">
    <property type="term" value="P:ribosome biogenesis"/>
    <property type="evidence" value="ECO:0007669"/>
    <property type="project" value="UniProtKB-KW"/>
</dbReference>
<dbReference type="Proteomes" id="UP000315736">
    <property type="component" value="Unassembled WGS sequence"/>
</dbReference>
<reference evidence="5 6" key="1">
    <citation type="submission" date="2019-07" db="EMBL/GenBank/DDBJ databases">
        <title>Tepidimonas alkaliphilus YIM 72238 draft genome.</title>
        <authorList>
            <person name="Da Costa M.S."/>
            <person name="Froufe H.J.C."/>
            <person name="Egas C."/>
            <person name="Albuquerque L."/>
        </authorList>
    </citation>
    <scope>NUCLEOTIDE SEQUENCE [LARGE SCALE GENOMIC DNA]</scope>
    <source>
        <strain evidence="5 6">YIM 72238</strain>
    </source>
</reference>
<accession>A0A554W657</accession>
<dbReference type="GO" id="GO:0019843">
    <property type="term" value="F:rRNA binding"/>
    <property type="evidence" value="ECO:0007669"/>
    <property type="project" value="UniProtKB-KW"/>
</dbReference>
<protein>
    <recommendedName>
        <fullName evidence="7">Ribosome-associated protein</fullName>
    </recommendedName>
</protein>
<dbReference type="NCBIfam" id="NF003593">
    <property type="entry name" value="PRK05255.1-1"/>
    <property type="match status" value="1"/>
</dbReference>
<evidence type="ECO:0000313" key="5">
    <source>
        <dbReference type="EMBL" id="TSE19056.1"/>
    </source>
</evidence>
<dbReference type="InterPro" id="IPR023153">
    <property type="entry name" value="DarP_sf"/>
</dbReference>
<keyword evidence="2" id="KW-0690">Ribosome biogenesis</keyword>
<dbReference type="PANTHER" id="PTHR38101">
    <property type="entry name" value="UPF0307 PROTEIN YJGA"/>
    <property type="match status" value="1"/>
</dbReference>
<keyword evidence="3" id="KW-0699">rRNA-binding</keyword>
<dbReference type="CDD" id="cd16331">
    <property type="entry name" value="YjgA-like"/>
    <property type="match status" value="1"/>
</dbReference>
<dbReference type="PIRSF" id="PIRSF016183">
    <property type="entry name" value="UCP016183"/>
    <property type="match status" value="1"/>
</dbReference>
<sequence length="213" mass="23911">MARKPPKGYFVRGQFVAYGSAEDAHWRRAAKGDVDISKTDRKKQSAYVQQLGQRLLELPAAVLRTLALQEALLQALEEARRLGDFEARRRQLQYVGRLMRSLDDAQIAAIEAALAQPHAPRAEDAARQRLAQSWCTRLLDDDDALLAWRDLEPQADWQRLRTLIRQARKDAAASAASEPTGAATSRARRELLRHLQQVLQQRAADAAAPFPIT</sequence>
<dbReference type="Pfam" id="PF04751">
    <property type="entry name" value="DarP"/>
    <property type="match status" value="1"/>
</dbReference>
<keyword evidence="6" id="KW-1185">Reference proteome</keyword>
<dbReference type="RefSeq" id="WP_143890893.1">
    <property type="nucleotide sequence ID" value="NZ_VJNB01000009.1"/>
</dbReference>
<dbReference type="GO" id="GO:0005829">
    <property type="term" value="C:cytosol"/>
    <property type="evidence" value="ECO:0007669"/>
    <property type="project" value="TreeGrafter"/>
</dbReference>